<sequence length="45" mass="5099">MHGDGYKNFAGCWLICDSSNQTTIRDKYQKAWQRSRSGARTTTSA</sequence>
<reference evidence="1 2" key="1">
    <citation type="submission" date="2018-05" db="EMBL/GenBank/DDBJ databases">
        <title>Genomic Encyclopedia of Type Strains, Phase IV (KMG-IV): sequencing the most valuable type-strain genomes for metagenomic binning, comparative biology and taxonomic classification.</title>
        <authorList>
            <person name="Goeker M."/>
        </authorList>
    </citation>
    <scope>NUCLEOTIDE SEQUENCE [LARGE SCALE GENOMIC DNA]</scope>
    <source>
        <strain evidence="1 2">DSM 45480</strain>
    </source>
</reference>
<name>A0A316HSC6_9PSEU</name>
<organism evidence="1 2">
    <name type="scientific">Lentzea atacamensis</name>
    <dbReference type="NCBI Taxonomy" id="531938"/>
    <lineage>
        <taxon>Bacteria</taxon>
        <taxon>Bacillati</taxon>
        <taxon>Actinomycetota</taxon>
        <taxon>Actinomycetes</taxon>
        <taxon>Pseudonocardiales</taxon>
        <taxon>Pseudonocardiaceae</taxon>
        <taxon>Lentzea</taxon>
    </lineage>
</organism>
<accession>A0A316HSC6</accession>
<proteinExistence type="predicted"/>
<protein>
    <submittedName>
        <fullName evidence="1">Uncharacterized protein</fullName>
    </submittedName>
</protein>
<dbReference type="AlphaFoldDB" id="A0A316HSC6"/>
<evidence type="ECO:0000313" key="1">
    <source>
        <dbReference type="EMBL" id="PWK83585.1"/>
    </source>
</evidence>
<comment type="caution">
    <text evidence="1">The sequence shown here is derived from an EMBL/GenBank/DDBJ whole genome shotgun (WGS) entry which is preliminary data.</text>
</comment>
<dbReference type="EMBL" id="QGHB01000010">
    <property type="protein sequence ID" value="PWK83585.1"/>
    <property type="molecule type" value="Genomic_DNA"/>
</dbReference>
<evidence type="ECO:0000313" key="2">
    <source>
        <dbReference type="Proteomes" id="UP000246005"/>
    </source>
</evidence>
<dbReference type="Proteomes" id="UP000246005">
    <property type="component" value="Unassembled WGS sequence"/>
</dbReference>
<gene>
    <name evidence="1" type="ORF">C8D88_11041</name>
</gene>